<feature type="non-terminal residue" evidence="2">
    <location>
        <position position="111"/>
    </location>
</feature>
<feature type="region of interest" description="Disordered" evidence="1">
    <location>
        <begin position="57"/>
        <end position="78"/>
    </location>
</feature>
<proteinExistence type="predicted"/>
<dbReference type="AlphaFoldDB" id="A0A9P6PYM9"/>
<keyword evidence="3" id="KW-1185">Reference proteome</keyword>
<evidence type="ECO:0000256" key="1">
    <source>
        <dbReference type="SAM" id="MobiDB-lite"/>
    </source>
</evidence>
<organism evidence="2 3">
    <name type="scientific">Mortierella polycephala</name>
    <dbReference type="NCBI Taxonomy" id="41804"/>
    <lineage>
        <taxon>Eukaryota</taxon>
        <taxon>Fungi</taxon>
        <taxon>Fungi incertae sedis</taxon>
        <taxon>Mucoromycota</taxon>
        <taxon>Mortierellomycotina</taxon>
        <taxon>Mortierellomycetes</taxon>
        <taxon>Mortierellales</taxon>
        <taxon>Mortierellaceae</taxon>
        <taxon>Mortierella</taxon>
    </lineage>
</organism>
<dbReference type="Proteomes" id="UP000726737">
    <property type="component" value="Unassembled WGS sequence"/>
</dbReference>
<protein>
    <submittedName>
        <fullName evidence="2">Uncharacterized protein</fullName>
    </submittedName>
</protein>
<accession>A0A9P6PYM9</accession>
<evidence type="ECO:0000313" key="3">
    <source>
        <dbReference type="Proteomes" id="UP000726737"/>
    </source>
</evidence>
<evidence type="ECO:0000313" key="2">
    <source>
        <dbReference type="EMBL" id="KAG0254704.1"/>
    </source>
</evidence>
<sequence>MSNRVKRKRLQVETRAEQADQRRTKRAAAEWEEAEKAVKDAEYAENLANAIRISLLQPDDLEDAGDADLEDNKDGYETGNRTEDCYLWLTSQDHASQDAPFSATESSAMRS</sequence>
<gene>
    <name evidence="2" type="ORF">BG011_005569</name>
</gene>
<feature type="compositionally biased region" description="Acidic residues" evidence="1">
    <location>
        <begin position="59"/>
        <end position="69"/>
    </location>
</feature>
<comment type="caution">
    <text evidence="2">The sequence shown here is derived from an EMBL/GenBank/DDBJ whole genome shotgun (WGS) entry which is preliminary data.</text>
</comment>
<dbReference type="EMBL" id="JAAAJA010000388">
    <property type="protein sequence ID" value="KAG0254704.1"/>
    <property type="molecule type" value="Genomic_DNA"/>
</dbReference>
<name>A0A9P6PYM9_9FUNG</name>
<reference evidence="2" key="1">
    <citation type="journal article" date="2020" name="Fungal Divers.">
        <title>Resolving the Mortierellaceae phylogeny through synthesis of multi-gene phylogenetics and phylogenomics.</title>
        <authorList>
            <person name="Vandepol N."/>
            <person name="Liber J."/>
            <person name="Desiro A."/>
            <person name="Na H."/>
            <person name="Kennedy M."/>
            <person name="Barry K."/>
            <person name="Grigoriev I.V."/>
            <person name="Miller A.N."/>
            <person name="O'Donnell K."/>
            <person name="Stajich J.E."/>
            <person name="Bonito G."/>
        </authorList>
    </citation>
    <scope>NUCLEOTIDE SEQUENCE</scope>
    <source>
        <strain evidence="2">KOD948</strain>
    </source>
</reference>
<feature type="region of interest" description="Disordered" evidence="1">
    <location>
        <begin position="1"/>
        <end position="26"/>
    </location>
</feature>
<feature type="compositionally biased region" description="Basic and acidic residues" evidence="1">
    <location>
        <begin position="10"/>
        <end position="22"/>
    </location>
</feature>